<gene>
    <name evidence="2" type="ORF">EPA93_31640</name>
</gene>
<dbReference type="AlphaFoldDB" id="A0A4P6JXW6"/>
<dbReference type="SMART" id="SM00530">
    <property type="entry name" value="HTH_XRE"/>
    <property type="match status" value="1"/>
</dbReference>
<protein>
    <submittedName>
        <fullName evidence="2">XRE family transcriptional regulator</fullName>
    </submittedName>
</protein>
<evidence type="ECO:0000313" key="2">
    <source>
        <dbReference type="EMBL" id="QBD80283.1"/>
    </source>
</evidence>
<dbReference type="Gene3D" id="1.10.260.40">
    <property type="entry name" value="lambda repressor-like DNA-binding domains"/>
    <property type="match status" value="1"/>
</dbReference>
<proteinExistence type="predicted"/>
<organism evidence="2 3">
    <name type="scientific">Ktedonosporobacter rubrisoli</name>
    <dbReference type="NCBI Taxonomy" id="2509675"/>
    <lineage>
        <taxon>Bacteria</taxon>
        <taxon>Bacillati</taxon>
        <taxon>Chloroflexota</taxon>
        <taxon>Ktedonobacteria</taxon>
        <taxon>Ktedonobacterales</taxon>
        <taxon>Ktedonosporobacteraceae</taxon>
        <taxon>Ktedonosporobacter</taxon>
    </lineage>
</organism>
<dbReference type="GO" id="GO:0003677">
    <property type="term" value="F:DNA binding"/>
    <property type="evidence" value="ECO:0007669"/>
    <property type="project" value="InterPro"/>
</dbReference>
<dbReference type="EMBL" id="CP035758">
    <property type="protein sequence ID" value="QBD80283.1"/>
    <property type="molecule type" value="Genomic_DNA"/>
</dbReference>
<keyword evidence="3" id="KW-1185">Reference proteome</keyword>
<name>A0A4P6JXW6_KTERU</name>
<dbReference type="SUPFAM" id="SSF47413">
    <property type="entry name" value="lambda repressor-like DNA-binding domains"/>
    <property type="match status" value="1"/>
</dbReference>
<evidence type="ECO:0000313" key="3">
    <source>
        <dbReference type="Proteomes" id="UP000290365"/>
    </source>
</evidence>
<dbReference type="CDD" id="cd00093">
    <property type="entry name" value="HTH_XRE"/>
    <property type="match status" value="1"/>
</dbReference>
<dbReference type="Proteomes" id="UP000290365">
    <property type="component" value="Chromosome"/>
</dbReference>
<dbReference type="Pfam" id="PF01381">
    <property type="entry name" value="HTH_3"/>
    <property type="match status" value="1"/>
</dbReference>
<reference evidence="2 3" key="1">
    <citation type="submission" date="2019-01" db="EMBL/GenBank/DDBJ databases">
        <title>Ktedonosporobacter rubrisoli SCAWS-G2.</title>
        <authorList>
            <person name="Huang Y."/>
            <person name="Yan B."/>
        </authorList>
    </citation>
    <scope>NUCLEOTIDE SEQUENCE [LARGE SCALE GENOMIC DNA]</scope>
    <source>
        <strain evidence="2 3">SCAWS-G2</strain>
    </source>
</reference>
<feature type="domain" description="HTH cro/C1-type" evidence="1">
    <location>
        <begin position="8"/>
        <end position="63"/>
    </location>
</feature>
<sequence length="75" mass="8708">MRKIKLRIKEIAREKGLSMTKLHNRSEVSYTVIRKIFRDPYAEINLTTLARLSEILGVPSRDLIEDDDNHPSADE</sequence>
<dbReference type="InterPro" id="IPR001387">
    <property type="entry name" value="Cro/C1-type_HTH"/>
</dbReference>
<accession>A0A4P6JXW6</accession>
<evidence type="ECO:0000259" key="1">
    <source>
        <dbReference type="PROSITE" id="PS50943"/>
    </source>
</evidence>
<dbReference type="InterPro" id="IPR010982">
    <property type="entry name" value="Lambda_DNA-bd_dom_sf"/>
</dbReference>
<dbReference type="KEGG" id="kbs:EPA93_31640"/>
<dbReference type="RefSeq" id="WP_129891348.1">
    <property type="nucleotide sequence ID" value="NZ_CP035758.1"/>
</dbReference>
<dbReference type="OrthoDB" id="9803760at2"/>
<dbReference type="PROSITE" id="PS50943">
    <property type="entry name" value="HTH_CROC1"/>
    <property type="match status" value="1"/>
</dbReference>